<keyword evidence="2" id="KW-1185">Reference proteome</keyword>
<dbReference type="GeneID" id="63911586"/>
<evidence type="ECO:0000313" key="2">
    <source>
        <dbReference type="Proteomes" id="UP000264051"/>
    </source>
</evidence>
<dbReference type="EMBL" id="MH697580">
    <property type="protein sequence ID" value="AXQ51896.1"/>
    <property type="molecule type" value="Genomic_DNA"/>
</dbReference>
<reference evidence="2" key="1">
    <citation type="submission" date="2018-07" db="EMBL/GenBank/DDBJ databases">
        <authorList>
            <person name="Byford A.D."/>
            <person name="Nguyen L.Q."/>
            <person name="Alvarez I.A."/>
            <person name="Bhandari M."/>
            <person name="Desselle J.R."/>
            <person name="Duong Q.-N.N."/>
            <person name="Dupree A.F."/>
            <person name="Feroben K.E."/>
            <person name="Garrison M.E."/>
            <person name="Higginbotham J.L."/>
            <person name="Hunter C.W."/>
            <person name="Knight B.A."/>
            <person name="Lee J.A."/>
            <person name="Lewis I.C."/>
            <person name="Long E.L."/>
            <person name="Rimal A."/>
            <person name="Sinnasone S."/>
            <person name="Tandukar J."/>
            <person name="Willis C.E."/>
            <person name="Nguyen A.V."/>
            <person name="Hancock A.M."/>
            <person name="Dicus A.P."/>
            <person name="Gallien G.E."/>
            <person name="Weidemeier A.M.D."/>
            <person name="Gissendanner C.R."/>
            <person name="Findley A.M."/>
            <person name="Bollivar D.W."/>
            <person name="Garlena R.A."/>
            <person name="Russell D.A."/>
            <person name="Pope W.H."/>
            <person name="Jacobs-Sera D."/>
            <person name="Hatfull G.F."/>
        </authorList>
    </citation>
    <scope>NUCLEOTIDE SEQUENCE [LARGE SCALE GENOMIC DNA]</scope>
</reference>
<proteinExistence type="predicted"/>
<protein>
    <submittedName>
        <fullName evidence="1">Uncharacterized protein</fullName>
    </submittedName>
</protein>
<dbReference type="Proteomes" id="UP000264051">
    <property type="component" value="Segment"/>
</dbReference>
<evidence type="ECO:0000313" key="1">
    <source>
        <dbReference type="EMBL" id="AXQ51896.1"/>
    </source>
</evidence>
<name>A0A385D0N7_9CAUD</name>
<organism evidence="1 2">
    <name type="scientific">Gordonia phage Catfish</name>
    <dbReference type="NCBI Taxonomy" id="2301538"/>
    <lineage>
        <taxon>Viruses</taxon>
        <taxon>Duplodnaviria</taxon>
        <taxon>Heunggongvirae</taxon>
        <taxon>Uroviricota</taxon>
        <taxon>Caudoviricetes</taxon>
        <taxon>Ruthgordonvirinae</taxon>
        <taxon>Catfishvirus</taxon>
        <taxon>Catfishvirus catfish</taxon>
    </lineage>
</organism>
<gene>
    <name evidence="1" type="primary">60</name>
    <name evidence="1" type="ORF">SEA_CATFISH_60</name>
</gene>
<sequence>MTDTPDVIASMRSALFFGRPAKRDRDEGPDESRQVFSFGPKPPCDLDLIDWADREAATLISLAEAHGGVRIGGAWRVNGEVRGLLYDDLRPVLTARDVILGLFDQGWNDETFEGAMRLVRRRSCKRFGFIGTEFDWEQDEVEQADQYALPIA</sequence>
<dbReference type="RefSeq" id="YP_010050849.1">
    <property type="nucleotide sequence ID" value="NC_054434.1"/>
</dbReference>
<dbReference type="KEGG" id="vg:63911586"/>
<accession>A0A385D0N7</accession>